<dbReference type="InterPro" id="IPR035966">
    <property type="entry name" value="PKF_sf"/>
</dbReference>
<comment type="catalytic activity">
    <reaction evidence="12">
        <text>beta-D-fructose 6-phosphate + ATP = beta-D-fructose 1,6-bisphosphate + ADP + H(+)</text>
        <dbReference type="Rhea" id="RHEA:16109"/>
        <dbReference type="ChEBI" id="CHEBI:15378"/>
        <dbReference type="ChEBI" id="CHEBI:30616"/>
        <dbReference type="ChEBI" id="CHEBI:32966"/>
        <dbReference type="ChEBI" id="CHEBI:57634"/>
        <dbReference type="ChEBI" id="CHEBI:456216"/>
        <dbReference type="EC" id="2.7.1.11"/>
    </reaction>
</comment>
<dbReference type="InterPro" id="IPR015912">
    <property type="entry name" value="Phosphofructokinase_CS"/>
</dbReference>
<comment type="similarity">
    <text evidence="12">Belongs to the phosphofructokinase type A (PFKA) family. Mixed-substrate PFK group III subfamily.</text>
</comment>
<evidence type="ECO:0000313" key="15">
    <source>
        <dbReference type="Proteomes" id="UP000463470"/>
    </source>
</evidence>
<dbReference type="RefSeq" id="WP_161259448.1">
    <property type="nucleotide sequence ID" value="NZ_WXEY01000021.1"/>
</dbReference>
<feature type="active site" description="Proton acceptor" evidence="12">
    <location>
        <position position="145"/>
    </location>
</feature>
<dbReference type="GO" id="GO:0006002">
    <property type="term" value="P:fructose 6-phosphate metabolic process"/>
    <property type="evidence" value="ECO:0007669"/>
    <property type="project" value="InterPro"/>
</dbReference>
<dbReference type="PANTHER" id="PTHR13697:SF52">
    <property type="entry name" value="ATP-DEPENDENT 6-PHOSPHOFRUCTOKINASE 3"/>
    <property type="match status" value="1"/>
</dbReference>
<comment type="caution">
    <text evidence="14">The sequence shown here is derived from an EMBL/GenBank/DDBJ whole genome shotgun (WGS) entry which is preliminary data.</text>
</comment>
<keyword evidence="10 12" id="KW-0460">Magnesium</keyword>
<dbReference type="Gene3D" id="3.40.50.460">
    <property type="entry name" value="Phosphofructokinase domain"/>
    <property type="match status" value="1"/>
</dbReference>
<dbReference type="OrthoDB" id="9802503at2"/>
<evidence type="ECO:0000256" key="5">
    <source>
        <dbReference type="ARBA" id="ARBA00022679"/>
    </source>
</evidence>
<feature type="binding site" description="in other chain" evidence="12">
    <location>
        <begin position="187"/>
        <end position="189"/>
    </location>
    <ligand>
        <name>substrate</name>
        <note>ligand shared between dimeric partners</note>
    </ligand>
</feature>
<evidence type="ECO:0000256" key="4">
    <source>
        <dbReference type="ARBA" id="ARBA00022490"/>
    </source>
</evidence>
<evidence type="ECO:0000313" key="14">
    <source>
        <dbReference type="EMBL" id="MZP30929.1"/>
    </source>
</evidence>
<dbReference type="GO" id="GO:0016208">
    <property type="term" value="F:AMP binding"/>
    <property type="evidence" value="ECO:0007669"/>
    <property type="project" value="TreeGrafter"/>
</dbReference>
<dbReference type="GO" id="GO:0046872">
    <property type="term" value="F:metal ion binding"/>
    <property type="evidence" value="ECO:0007669"/>
    <property type="project" value="UniProtKB-KW"/>
</dbReference>
<dbReference type="PROSITE" id="PS00433">
    <property type="entry name" value="PHOSPHOFRUCTOKINASE"/>
    <property type="match status" value="1"/>
</dbReference>
<keyword evidence="15" id="KW-1185">Reference proteome</keyword>
<reference evidence="14 15" key="1">
    <citation type="submission" date="2020-01" db="EMBL/GenBank/DDBJ databases">
        <title>Whole-genome sequence of Heliobacterium undosum DSM 13378.</title>
        <authorList>
            <person name="Kyndt J.A."/>
            <person name="Meyer T.E."/>
        </authorList>
    </citation>
    <scope>NUCLEOTIDE SEQUENCE [LARGE SCALE GENOMIC DNA]</scope>
    <source>
        <strain evidence="14 15">DSM 13378</strain>
    </source>
</reference>
<dbReference type="PIRSF" id="PIRSF000532">
    <property type="entry name" value="ATP_PFK_prok"/>
    <property type="match status" value="1"/>
</dbReference>
<dbReference type="NCBIfam" id="TIGR02483">
    <property type="entry name" value="PFK_mixed"/>
    <property type="match status" value="1"/>
</dbReference>
<dbReference type="InterPro" id="IPR022953">
    <property type="entry name" value="ATP_PFK"/>
</dbReference>
<dbReference type="PANTHER" id="PTHR13697">
    <property type="entry name" value="PHOSPHOFRUCTOKINASE"/>
    <property type="match status" value="1"/>
</dbReference>
<dbReference type="InterPro" id="IPR012829">
    <property type="entry name" value="Phosphofructokinase_III"/>
</dbReference>
<dbReference type="InterPro" id="IPR000023">
    <property type="entry name" value="Phosphofructokinase_dom"/>
</dbReference>
<evidence type="ECO:0000256" key="9">
    <source>
        <dbReference type="ARBA" id="ARBA00022840"/>
    </source>
</evidence>
<evidence type="ECO:0000256" key="7">
    <source>
        <dbReference type="ARBA" id="ARBA00022741"/>
    </source>
</evidence>
<evidence type="ECO:0000256" key="12">
    <source>
        <dbReference type="HAMAP-Rule" id="MF_01976"/>
    </source>
</evidence>
<feature type="binding site" evidence="12">
    <location>
        <position position="17"/>
    </location>
    <ligand>
        <name>ATP</name>
        <dbReference type="ChEBI" id="CHEBI:30616"/>
    </ligand>
</feature>
<dbReference type="GO" id="GO:0070095">
    <property type="term" value="F:fructose-6-phosphate binding"/>
    <property type="evidence" value="ECO:0007669"/>
    <property type="project" value="TreeGrafter"/>
</dbReference>
<proteinExistence type="inferred from homology"/>
<dbReference type="Pfam" id="PF00365">
    <property type="entry name" value="PFK"/>
    <property type="match status" value="1"/>
</dbReference>
<comment type="pathway">
    <text evidence="3 12">Carbohydrate degradation; glycolysis; D-glyceraldehyde 3-phosphate and glycerone phosphate from D-glucose: step 3/4.</text>
</comment>
<keyword evidence="8 12" id="KW-0418">Kinase</keyword>
<evidence type="ECO:0000256" key="8">
    <source>
        <dbReference type="ARBA" id="ARBA00022777"/>
    </source>
</evidence>
<evidence type="ECO:0000256" key="2">
    <source>
        <dbReference type="ARBA" id="ARBA00004496"/>
    </source>
</evidence>
<keyword evidence="6 12" id="KW-0479">Metal-binding</keyword>
<protein>
    <recommendedName>
        <fullName evidence="12">ATP-dependent 6-phosphofructokinase</fullName>
        <shortName evidence="12">ATP-PFK</shortName>
        <shortName evidence="12">Phosphofructokinase</shortName>
        <ecNumber evidence="12">2.7.1.11</ecNumber>
    </recommendedName>
    <alternativeName>
        <fullName evidence="12">Phosphohexokinase</fullName>
    </alternativeName>
</protein>
<dbReference type="GO" id="GO:0005524">
    <property type="term" value="F:ATP binding"/>
    <property type="evidence" value="ECO:0007669"/>
    <property type="project" value="UniProtKB-KW"/>
</dbReference>
<feature type="binding site" evidence="12">
    <location>
        <position position="180"/>
    </location>
    <ligand>
        <name>substrate</name>
        <note>ligand shared between dimeric partners</note>
    </ligand>
</feature>
<feature type="binding site" evidence="12">
    <location>
        <begin position="80"/>
        <end position="81"/>
    </location>
    <ligand>
        <name>ATP</name>
        <dbReference type="ChEBI" id="CHEBI:30616"/>
    </ligand>
</feature>
<dbReference type="GO" id="GO:0005945">
    <property type="term" value="C:6-phosphofructokinase complex"/>
    <property type="evidence" value="ECO:0007669"/>
    <property type="project" value="TreeGrafter"/>
</dbReference>
<dbReference type="EMBL" id="WXEY01000021">
    <property type="protein sequence ID" value="MZP30929.1"/>
    <property type="molecule type" value="Genomic_DNA"/>
</dbReference>
<dbReference type="NCBIfam" id="NF002872">
    <property type="entry name" value="PRK03202.1"/>
    <property type="match status" value="1"/>
</dbReference>
<comment type="function">
    <text evidence="12">Catalyzes the phosphorylation of D-fructose 6-phosphate to fructose 1,6-bisphosphate by ATP, the first committing step of glycolysis.</text>
</comment>
<dbReference type="SUPFAM" id="SSF53784">
    <property type="entry name" value="Phosphofructokinase"/>
    <property type="match status" value="1"/>
</dbReference>
<feature type="site" description="Important for substrate specificity; cannot use PPi as phosphoryl donor" evidence="12">
    <location>
        <position position="122"/>
    </location>
</feature>
<dbReference type="UniPathway" id="UPA00109">
    <property type="reaction ID" value="UER00182"/>
</dbReference>
<dbReference type="GO" id="GO:0042802">
    <property type="term" value="F:identical protein binding"/>
    <property type="evidence" value="ECO:0007669"/>
    <property type="project" value="TreeGrafter"/>
</dbReference>
<dbReference type="EC" id="2.7.1.11" evidence="12"/>
<evidence type="ECO:0000256" key="6">
    <source>
        <dbReference type="ARBA" id="ARBA00022723"/>
    </source>
</evidence>
<keyword evidence="4 12" id="KW-0963">Cytoplasm</keyword>
<organism evidence="14 15">
    <name type="scientific">Heliomicrobium undosum</name>
    <dbReference type="NCBI Taxonomy" id="121734"/>
    <lineage>
        <taxon>Bacteria</taxon>
        <taxon>Bacillati</taxon>
        <taxon>Bacillota</taxon>
        <taxon>Clostridia</taxon>
        <taxon>Eubacteriales</taxon>
        <taxon>Heliobacteriaceae</taxon>
        <taxon>Heliomicrobium</taxon>
    </lineage>
</organism>
<feature type="binding site" evidence="12">
    <location>
        <begin position="120"/>
        <end position="123"/>
    </location>
    <ligand>
        <name>ATP</name>
        <dbReference type="ChEBI" id="CHEBI:30616"/>
    </ligand>
</feature>
<dbReference type="PRINTS" id="PR00476">
    <property type="entry name" value="PHFRCTKINASE"/>
</dbReference>
<dbReference type="GO" id="GO:0003872">
    <property type="term" value="F:6-phosphofructokinase activity"/>
    <property type="evidence" value="ECO:0007669"/>
    <property type="project" value="UniProtKB-UniRule"/>
</dbReference>
<gene>
    <name evidence="12" type="primary">pfkA</name>
    <name evidence="14" type="ORF">GTO91_14515</name>
</gene>
<feature type="binding site" description="in other chain" evidence="12">
    <location>
        <position position="240"/>
    </location>
    <ligand>
        <name>substrate</name>
        <note>ligand shared between dimeric partners</note>
    </ligand>
</feature>
<comment type="subunit">
    <text evidence="12">Homodimer or homotetramer.</text>
</comment>
<dbReference type="GO" id="GO:0048029">
    <property type="term" value="F:monosaccharide binding"/>
    <property type="evidence" value="ECO:0007669"/>
    <property type="project" value="TreeGrafter"/>
</dbReference>
<dbReference type="GO" id="GO:0061621">
    <property type="term" value="P:canonical glycolysis"/>
    <property type="evidence" value="ECO:0007669"/>
    <property type="project" value="TreeGrafter"/>
</dbReference>
<evidence type="ECO:0000259" key="13">
    <source>
        <dbReference type="Pfam" id="PF00365"/>
    </source>
</evidence>
<sequence length="366" mass="39067">MWMQGQIKRIGVLTGGGDCPGLNAVIRAVVKTAIRRYDLEVVGIIDGFYGLVNDVMEPLTESSVSGILHRGGTILGTTNRDNPFRYAVEKDGKLTFEDRSEQCIANMKKRGIDALVIIGGDGSLSIALEFHKKGIPVVGVPKTIDNDLSATDVTFGFDSAVTTATEAIDKLHTTAESHHRIMILEVMGRYAGWIALYSGLAGGADVILIPEIPFDLGKVCEHIRARAERGRKFSIVVIAEGAKEIGGELVVQKLVAQSHDPVRLGGIGHVVAQKLEMCTGMETRVTVLGHVQRGGSPTAEDRILSTRYGSAAIDAIMSGQFGKMVALRTPKILPVPLEEAVGTAKQVKTEGQIVQAAKSVGISFGD</sequence>
<keyword evidence="9 12" id="KW-0067">ATP-binding</keyword>
<evidence type="ECO:0000256" key="10">
    <source>
        <dbReference type="ARBA" id="ARBA00022842"/>
    </source>
</evidence>
<dbReference type="HAMAP" id="MF_01976">
    <property type="entry name" value="Phosphofructokinase_III"/>
    <property type="match status" value="1"/>
</dbReference>
<keyword evidence="5 12" id="KW-0808">Transferase</keyword>
<evidence type="ECO:0000256" key="3">
    <source>
        <dbReference type="ARBA" id="ARBA00004679"/>
    </source>
</evidence>
<comment type="subcellular location">
    <subcellularLocation>
        <location evidence="2 12">Cytoplasm</location>
    </subcellularLocation>
</comment>
<dbReference type="GO" id="GO:0030388">
    <property type="term" value="P:fructose 1,6-bisphosphate metabolic process"/>
    <property type="evidence" value="ECO:0007669"/>
    <property type="project" value="TreeGrafter"/>
</dbReference>
<evidence type="ECO:0000256" key="1">
    <source>
        <dbReference type="ARBA" id="ARBA00001946"/>
    </source>
</evidence>
<dbReference type="FunFam" id="3.40.50.460:FF:000002">
    <property type="entry name" value="ATP-dependent 6-phosphofructokinase"/>
    <property type="match status" value="1"/>
</dbReference>
<dbReference type="Gene3D" id="3.40.50.450">
    <property type="match status" value="1"/>
</dbReference>
<keyword evidence="11 12" id="KW-0324">Glycolysis</keyword>
<dbReference type="Proteomes" id="UP000463470">
    <property type="component" value="Unassembled WGS sequence"/>
</dbReference>
<dbReference type="GO" id="GO:0047334">
    <property type="term" value="F:diphosphate-fructose-6-phosphate 1-phosphotransferase activity"/>
    <property type="evidence" value="ECO:0007669"/>
    <property type="project" value="InterPro"/>
</dbReference>
<name>A0A845L6P5_9FIRM</name>
<feature type="binding site" description="in other chain" evidence="12">
    <location>
        <begin position="290"/>
        <end position="293"/>
    </location>
    <ligand>
        <name>substrate</name>
        <note>ligand shared between dimeric partners</note>
    </ligand>
</feature>
<comment type="caution">
    <text evidence="12">Lacks conserved residue(s) required for the propagation of feature annotation.</text>
</comment>
<feature type="domain" description="Phosphofructokinase" evidence="13">
    <location>
        <begin position="9"/>
        <end position="316"/>
    </location>
</feature>
<feature type="binding site" description="in other chain" evidence="12">
    <location>
        <begin position="143"/>
        <end position="145"/>
    </location>
    <ligand>
        <name>substrate</name>
        <note>ligand shared between dimeric partners</note>
    </ligand>
</feature>
<accession>A0A845L6P5</accession>
<dbReference type="InterPro" id="IPR012003">
    <property type="entry name" value="ATP_PFK_prok-type"/>
</dbReference>
<dbReference type="AlphaFoldDB" id="A0A845L6P5"/>
<evidence type="ECO:0000256" key="11">
    <source>
        <dbReference type="ARBA" id="ARBA00023152"/>
    </source>
</evidence>
<keyword evidence="7 12" id="KW-0547">Nucleotide-binding</keyword>
<comment type="cofactor">
    <cofactor evidence="1 12">
        <name>Mg(2+)</name>
        <dbReference type="ChEBI" id="CHEBI:18420"/>
    </cofactor>
</comment>
<feature type="binding site" evidence="12">
    <location>
        <position position="121"/>
    </location>
    <ligand>
        <name>Mg(2+)</name>
        <dbReference type="ChEBI" id="CHEBI:18420"/>
        <note>catalytic</note>
    </ligand>
</feature>
<feature type="binding site" evidence="12">
    <location>
        <position position="284"/>
    </location>
    <ligand>
        <name>substrate</name>
        <note>ligand shared between dimeric partners</note>
    </ligand>
</feature>